<feature type="compositionally biased region" description="Acidic residues" evidence="1">
    <location>
        <begin position="427"/>
        <end position="442"/>
    </location>
</feature>
<dbReference type="SUPFAM" id="SSF161270">
    <property type="entry name" value="PspA lactotransferrin-binding region"/>
    <property type="match status" value="1"/>
</dbReference>
<evidence type="ECO:0000313" key="3">
    <source>
        <dbReference type="Proteomes" id="UP001201980"/>
    </source>
</evidence>
<feature type="region of interest" description="Disordered" evidence="1">
    <location>
        <begin position="211"/>
        <end position="238"/>
    </location>
</feature>
<dbReference type="EMBL" id="JAKWBI020000166">
    <property type="protein sequence ID" value="KAJ2900751.1"/>
    <property type="molecule type" value="Genomic_DNA"/>
</dbReference>
<feature type="compositionally biased region" description="Low complexity" evidence="1">
    <location>
        <begin position="364"/>
        <end position="376"/>
    </location>
</feature>
<organism evidence="2 3">
    <name type="scientific">Zalerion maritima</name>
    <dbReference type="NCBI Taxonomy" id="339359"/>
    <lineage>
        <taxon>Eukaryota</taxon>
        <taxon>Fungi</taxon>
        <taxon>Dikarya</taxon>
        <taxon>Ascomycota</taxon>
        <taxon>Pezizomycotina</taxon>
        <taxon>Sordariomycetes</taxon>
        <taxon>Lulworthiomycetidae</taxon>
        <taxon>Lulworthiales</taxon>
        <taxon>Lulworthiaceae</taxon>
        <taxon>Zalerion</taxon>
    </lineage>
</organism>
<keyword evidence="3" id="KW-1185">Reference proteome</keyword>
<sequence>MPPRTRIGTRGSRVPSVGCGISSSNSSSRRNPRRKPVIRPGNSGSKNNRVKNDDVNDDNEHMDEDPNDDSDDGEEDDHLPDYDEDDNNEDDENDPRESSDPDSSAEEDSDDSSDANLQDSTEAEIMRLLTASRVSKKNRATVKQLLEQREDQVRARWEKANKKKNKNISGKDSVGNKNYAQLTRRVRELTEQNREFQDLTAVWEEEVKDMDKKLEESDRERKNLEKASRDYKKNNAALAGDNRNLRAQLRVAGRGNRGVDRNRKQRETAENPILNQQVGQLTEQNRELVRQTRKLQELLQDDDEVDMAGEWAADIQELSNQISDGDAKIAELENRLQEAQREIARLKPLARDGNDGAPAPTPAPAAFARSASSSTARRYERAQLEDEEDDSEWEARLGGREGRNLLMQVLSRGVRMQDGGQERDQEQEQSLDPSEENEDEEERMVMRGGLSAPLGDPDYGDDVDDHPTDYSGNGGSRFPGRSRARTRAGRAYRVVGGGSRRHRPHPGSQSRAQFQRRAGGDRRRRRQRVRHIEEQQRAEDAAQAAAYNPHIVPYSPLYQHPNLPPMAPLAPRPQESDILLDETAMEDWETDRVLDMILTIIEQKRIEEARAGATERDIDLLARACLQAQAGMGMTNYGGGHPDEELRQAGREERERFARNATTALALILWDRPDAMEPEERDEVARLRAQISPEDAAQALQSMTNQEVDSLRLGLQLAKREIPYLAEPRRSQLRRAVLGARLALSLLDDEEEKRIQLVAGYGAVDG</sequence>
<feature type="compositionally biased region" description="Acidic residues" evidence="1">
    <location>
        <begin position="55"/>
        <end position="94"/>
    </location>
</feature>
<feature type="compositionally biased region" description="Basic and acidic residues" evidence="1">
    <location>
        <begin position="530"/>
        <end position="540"/>
    </location>
</feature>
<feature type="region of interest" description="Disordered" evidence="1">
    <location>
        <begin position="415"/>
        <end position="542"/>
    </location>
</feature>
<feature type="region of interest" description="Disordered" evidence="1">
    <location>
        <begin position="1"/>
        <end position="121"/>
    </location>
</feature>
<dbReference type="Proteomes" id="UP001201980">
    <property type="component" value="Unassembled WGS sequence"/>
</dbReference>
<dbReference type="AlphaFoldDB" id="A0AAD5RP66"/>
<feature type="compositionally biased region" description="Low complexity" evidence="1">
    <location>
        <begin position="506"/>
        <end position="517"/>
    </location>
</feature>
<proteinExistence type="predicted"/>
<feature type="region of interest" description="Disordered" evidence="1">
    <location>
        <begin position="348"/>
        <end position="396"/>
    </location>
</feature>
<gene>
    <name evidence="2" type="ORF">MKZ38_002242</name>
</gene>
<evidence type="ECO:0000313" key="2">
    <source>
        <dbReference type="EMBL" id="KAJ2900751.1"/>
    </source>
</evidence>
<reference evidence="2" key="1">
    <citation type="submission" date="2022-07" db="EMBL/GenBank/DDBJ databases">
        <title>Draft genome sequence of Zalerion maritima ATCC 34329, a (micro)plastics degrading marine fungus.</title>
        <authorList>
            <person name="Paco A."/>
            <person name="Goncalves M.F.M."/>
            <person name="Rocha-Santos T.A.P."/>
            <person name="Alves A."/>
        </authorList>
    </citation>
    <scope>NUCLEOTIDE SEQUENCE</scope>
    <source>
        <strain evidence="2">ATCC 34329</strain>
    </source>
</reference>
<accession>A0AAD5RP66</accession>
<feature type="compositionally biased region" description="Basic and acidic residues" evidence="1">
    <location>
        <begin position="211"/>
        <end position="233"/>
    </location>
</feature>
<feature type="compositionally biased region" description="Basic residues" evidence="1">
    <location>
        <begin position="480"/>
        <end position="490"/>
    </location>
</feature>
<name>A0AAD5RP66_9PEZI</name>
<comment type="caution">
    <text evidence="2">The sequence shown here is derived from an EMBL/GenBank/DDBJ whole genome shotgun (WGS) entry which is preliminary data.</text>
</comment>
<feature type="compositionally biased region" description="Acidic residues" evidence="1">
    <location>
        <begin position="103"/>
        <end position="113"/>
    </location>
</feature>
<protein>
    <submittedName>
        <fullName evidence="2">Uncharacterized protein</fullName>
    </submittedName>
</protein>
<evidence type="ECO:0000256" key="1">
    <source>
        <dbReference type="SAM" id="MobiDB-lite"/>
    </source>
</evidence>